<dbReference type="InterPro" id="IPR052022">
    <property type="entry name" value="26kDa_periplasmic_antigen"/>
</dbReference>
<dbReference type="PANTHER" id="PTHR34387:SF1">
    <property type="entry name" value="PERIPLASMIC IMMUNOGENIC PROTEIN"/>
    <property type="match status" value="1"/>
</dbReference>
<evidence type="ECO:0000313" key="2">
    <source>
        <dbReference type="Proteomes" id="UP000276443"/>
    </source>
</evidence>
<accession>A0A3N5BU61</accession>
<name>A0A3N5BU61_9BACI</name>
<dbReference type="Proteomes" id="UP000276443">
    <property type="component" value="Unassembled WGS sequence"/>
</dbReference>
<dbReference type="Pfam" id="PF04402">
    <property type="entry name" value="SIMPL"/>
    <property type="match status" value="1"/>
</dbReference>
<gene>
    <name evidence="1" type="ORF">EDC24_1815</name>
</gene>
<protein>
    <recommendedName>
        <fullName evidence="3">Secreted protein</fullName>
    </recommendedName>
</protein>
<dbReference type="PANTHER" id="PTHR34387">
    <property type="entry name" value="SLR1258 PROTEIN"/>
    <property type="match status" value="1"/>
</dbReference>
<evidence type="ECO:0000313" key="1">
    <source>
        <dbReference type="EMBL" id="RPF53318.1"/>
    </source>
</evidence>
<proteinExistence type="predicted"/>
<evidence type="ECO:0008006" key="3">
    <source>
        <dbReference type="Google" id="ProtNLM"/>
    </source>
</evidence>
<sequence>MSERERTMTVMGEGIVTTEPNVAEVKLGVVTENQDLTQAQRENAENINRVIRAIMQQGVARQEIQTMDYSIQPQYDYVDGIQQFRGYEVSHFLSVTIDDISNVGRVIDAAVEAGANRVMDIRFSVSHPEVFYQLGLTRALDDAVAKAETLAESMGVEFDPVPLKIEEKFTEGPSPYQTFALTEASSGTQIEPGQLDVSVRIEAKFQYGN</sequence>
<dbReference type="RefSeq" id="WP_170158526.1">
    <property type="nucleotide sequence ID" value="NZ_RKRF01000009.1"/>
</dbReference>
<dbReference type="InterPro" id="IPR007497">
    <property type="entry name" value="SIMPL/DUF541"/>
</dbReference>
<reference evidence="1 2" key="1">
    <citation type="submission" date="2018-11" db="EMBL/GenBank/DDBJ databases">
        <title>Genomic Encyclopedia of Type Strains, Phase IV (KMG-IV): sequencing the most valuable type-strain genomes for metagenomic binning, comparative biology and taxonomic classification.</title>
        <authorList>
            <person name="Goeker M."/>
        </authorList>
    </citation>
    <scope>NUCLEOTIDE SEQUENCE [LARGE SCALE GENOMIC DNA]</scope>
    <source>
        <strain evidence="1 2">DSM 18090</strain>
    </source>
</reference>
<organism evidence="1 2">
    <name type="scientific">Aquisalibacillus elongatus</name>
    <dbReference type="NCBI Taxonomy" id="485577"/>
    <lineage>
        <taxon>Bacteria</taxon>
        <taxon>Bacillati</taxon>
        <taxon>Bacillota</taxon>
        <taxon>Bacilli</taxon>
        <taxon>Bacillales</taxon>
        <taxon>Bacillaceae</taxon>
        <taxon>Aquisalibacillus</taxon>
    </lineage>
</organism>
<comment type="caution">
    <text evidence="1">The sequence shown here is derived from an EMBL/GenBank/DDBJ whole genome shotgun (WGS) entry which is preliminary data.</text>
</comment>
<dbReference type="GO" id="GO:0006974">
    <property type="term" value="P:DNA damage response"/>
    <property type="evidence" value="ECO:0007669"/>
    <property type="project" value="TreeGrafter"/>
</dbReference>
<keyword evidence="2" id="KW-1185">Reference proteome</keyword>
<dbReference type="EMBL" id="RKRF01000009">
    <property type="protein sequence ID" value="RPF53318.1"/>
    <property type="molecule type" value="Genomic_DNA"/>
</dbReference>
<dbReference type="AlphaFoldDB" id="A0A3N5BU61"/>
<dbReference type="Gene3D" id="3.30.110.170">
    <property type="entry name" value="Protein of unknown function (DUF541), domain 1"/>
    <property type="match status" value="1"/>
</dbReference>
<dbReference type="Gene3D" id="3.30.70.2970">
    <property type="entry name" value="Protein of unknown function (DUF541), domain 2"/>
    <property type="match status" value="1"/>
</dbReference>